<dbReference type="Gene3D" id="1.10.10.10">
    <property type="entry name" value="Winged helix-like DNA-binding domain superfamily/Winged helix DNA-binding domain"/>
    <property type="match status" value="1"/>
</dbReference>
<keyword evidence="11" id="KW-1185">Reference proteome</keyword>
<keyword evidence="4" id="KW-0804">Transcription</keyword>
<dbReference type="CDD" id="cd06170">
    <property type="entry name" value="LuxR_C_like"/>
    <property type="match status" value="1"/>
</dbReference>
<accession>A0A2G1BUH8</accession>
<dbReference type="Pfam" id="PF00196">
    <property type="entry name" value="GerE"/>
    <property type="match status" value="1"/>
</dbReference>
<dbReference type="InterPro" id="IPR001789">
    <property type="entry name" value="Sig_transdc_resp-reg_receiver"/>
</dbReference>
<dbReference type="Proteomes" id="UP000222163">
    <property type="component" value="Unassembled WGS sequence"/>
</dbReference>
<dbReference type="InterPro" id="IPR058245">
    <property type="entry name" value="NreC/VraR/RcsB-like_REC"/>
</dbReference>
<reference evidence="9" key="2">
    <citation type="submission" date="2017-10" db="EMBL/GenBank/DDBJ databases">
        <authorList>
            <person name="Enke T.N."/>
            <person name="Cordero O.X."/>
        </authorList>
    </citation>
    <scope>NUCLEOTIDE SEQUENCE</scope>
    <source>
        <strain evidence="9">4G03</strain>
    </source>
</reference>
<dbReference type="SUPFAM" id="SSF52172">
    <property type="entry name" value="CheY-like"/>
    <property type="match status" value="1"/>
</dbReference>
<dbReference type="SUPFAM" id="SSF46894">
    <property type="entry name" value="C-terminal effector domain of the bipartite response regulators"/>
    <property type="match status" value="1"/>
</dbReference>
<keyword evidence="2" id="KW-0805">Transcription regulation</keyword>
<protein>
    <submittedName>
        <fullName evidence="9">DNA-binding response regulator</fullName>
    </submittedName>
    <submittedName>
        <fullName evidence="8">Response regulator transcription factor</fullName>
    </submittedName>
</protein>
<dbReference type="InterPro" id="IPR016032">
    <property type="entry name" value="Sig_transdc_resp-reg_C-effctor"/>
</dbReference>
<dbReference type="Gene3D" id="3.40.50.2300">
    <property type="match status" value="1"/>
</dbReference>
<dbReference type="PRINTS" id="PR00038">
    <property type="entry name" value="HTHLUXR"/>
</dbReference>
<dbReference type="InterPro" id="IPR011006">
    <property type="entry name" value="CheY-like_superfamily"/>
</dbReference>
<dbReference type="PANTHER" id="PTHR43214">
    <property type="entry name" value="TWO-COMPONENT RESPONSE REGULATOR"/>
    <property type="match status" value="1"/>
</dbReference>
<evidence type="ECO:0000313" key="11">
    <source>
        <dbReference type="Proteomes" id="UP001242342"/>
    </source>
</evidence>
<sequence>MMTYNIILVDDHKMFLDGLLNIFNKEDVYNILLTANSGENVIKYIKTNPDQHIDIVISDISMPDIDGITLNDYIKKERSDIKTLIVSMHTDTGMIDALIKNNVDGYLSKNATQSELLQAVQTILSGEKYFSQSVREAYMENVFNKRKETSVMLTAREKDVLKLIAEEYTTQEIADKLFLSKHTIESYRKNLISKLNVKNLAGLTKYAIKLGLVE</sequence>
<dbReference type="PROSITE" id="PS50110">
    <property type="entry name" value="RESPONSE_REGULATORY"/>
    <property type="match status" value="1"/>
</dbReference>
<dbReference type="RefSeq" id="WP_099215375.1">
    <property type="nucleotide sequence ID" value="NZ_JAUYVU010000008.1"/>
</dbReference>
<dbReference type="GO" id="GO:0006355">
    <property type="term" value="P:regulation of DNA-templated transcription"/>
    <property type="evidence" value="ECO:0007669"/>
    <property type="project" value="InterPro"/>
</dbReference>
<dbReference type="Proteomes" id="UP001242342">
    <property type="component" value="Unassembled WGS sequence"/>
</dbReference>
<name>A0A2G1BUH8_9FLAO</name>
<dbReference type="PROSITE" id="PS50043">
    <property type="entry name" value="HTH_LUXR_2"/>
    <property type="match status" value="1"/>
</dbReference>
<dbReference type="PANTHER" id="PTHR43214:SF41">
    <property type="entry name" value="NITRATE_NITRITE RESPONSE REGULATOR PROTEIN NARP"/>
    <property type="match status" value="1"/>
</dbReference>
<dbReference type="AlphaFoldDB" id="A0A2G1BUH8"/>
<reference evidence="8 11" key="3">
    <citation type="submission" date="2023-07" db="EMBL/GenBank/DDBJ databases">
        <title>Genome content predicts the carbon catabolic preferences of heterotrophic bacteria.</title>
        <authorList>
            <person name="Gralka M."/>
        </authorList>
    </citation>
    <scope>NUCLEOTIDE SEQUENCE [LARGE SCALE GENOMIC DNA]</scope>
    <source>
        <strain evidence="8 11">4G03</strain>
    </source>
</reference>
<feature type="domain" description="HTH luxR-type" evidence="6">
    <location>
        <begin position="146"/>
        <end position="211"/>
    </location>
</feature>
<proteinExistence type="predicted"/>
<dbReference type="SMART" id="SM00421">
    <property type="entry name" value="HTH_LUXR"/>
    <property type="match status" value="1"/>
</dbReference>
<evidence type="ECO:0000256" key="3">
    <source>
        <dbReference type="ARBA" id="ARBA00023125"/>
    </source>
</evidence>
<evidence type="ECO:0000313" key="8">
    <source>
        <dbReference type="EMBL" id="MDP2541925.1"/>
    </source>
</evidence>
<dbReference type="EMBL" id="JAUYVU010000008">
    <property type="protein sequence ID" value="MDP2541925.1"/>
    <property type="molecule type" value="Genomic_DNA"/>
</dbReference>
<dbReference type="InterPro" id="IPR036388">
    <property type="entry name" value="WH-like_DNA-bd_sf"/>
</dbReference>
<evidence type="ECO:0000313" key="10">
    <source>
        <dbReference type="Proteomes" id="UP000222163"/>
    </source>
</evidence>
<keyword evidence="1 5" id="KW-0597">Phosphoprotein</keyword>
<evidence type="ECO:0000256" key="5">
    <source>
        <dbReference type="PROSITE-ProRule" id="PRU00169"/>
    </source>
</evidence>
<evidence type="ECO:0000256" key="2">
    <source>
        <dbReference type="ARBA" id="ARBA00023015"/>
    </source>
</evidence>
<dbReference type="CDD" id="cd17535">
    <property type="entry name" value="REC_NarL-like"/>
    <property type="match status" value="1"/>
</dbReference>
<dbReference type="Pfam" id="PF00072">
    <property type="entry name" value="Response_reg"/>
    <property type="match status" value="1"/>
</dbReference>
<evidence type="ECO:0000313" key="9">
    <source>
        <dbReference type="EMBL" id="PHN97658.1"/>
    </source>
</evidence>
<keyword evidence="3 9" id="KW-0238">DNA-binding</keyword>
<dbReference type="EMBL" id="PDUU01000006">
    <property type="protein sequence ID" value="PHN97658.1"/>
    <property type="molecule type" value="Genomic_DNA"/>
</dbReference>
<dbReference type="InterPro" id="IPR000792">
    <property type="entry name" value="Tscrpt_reg_LuxR_C"/>
</dbReference>
<feature type="domain" description="Response regulatory" evidence="7">
    <location>
        <begin position="5"/>
        <end position="124"/>
    </location>
</feature>
<evidence type="ECO:0000256" key="1">
    <source>
        <dbReference type="ARBA" id="ARBA00022553"/>
    </source>
</evidence>
<evidence type="ECO:0000259" key="7">
    <source>
        <dbReference type="PROSITE" id="PS50110"/>
    </source>
</evidence>
<dbReference type="GO" id="GO:0000160">
    <property type="term" value="P:phosphorelay signal transduction system"/>
    <property type="evidence" value="ECO:0007669"/>
    <property type="project" value="InterPro"/>
</dbReference>
<evidence type="ECO:0000256" key="4">
    <source>
        <dbReference type="ARBA" id="ARBA00023163"/>
    </source>
</evidence>
<comment type="caution">
    <text evidence="9">The sequence shown here is derived from an EMBL/GenBank/DDBJ whole genome shotgun (WGS) entry which is preliminary data.</text>
</comment>
<organism evidence="9 10">
    <name type="scientific">Tenacibaculum discolor</name>
    <dbReference type="NCBI Taxonomy" id="361581"/>
    <lineage>
        <taxon>Bacteria</taxon>
        <taxon>Pseudomonadati</taxon>
        <taxon>Bacteroidota</taxon>
        <taxon>Flavobacteriia</taxon>
        <taxon>Flavobacteriales</taxon>
        <taxon>Flavobacteriaceae</taxon>
        <taxon>Tenacibaculum</taxon>
    </lineage>
</organism>
<dbReference type="GO" id="GO:0003677">
    <property type="term" value="F:DNA binding"/>
    <property type="evidence" value="ECO:0007669"/>
    <property type="project" value="UniProtKB-KW"/>
</dbReference>
<evidence type="ECO:0000259" key="6">
    <source>
        <dbReference type="PROSITE" id="PS50043"/>
    </source>
</evidence>
<dbReference type="SMART" id="SM00448">
    <property type="entry name" value="REC"/>
    <property type="match status" value="1"/>
</dbReference>
<reference evidence="9 10" key="1">
    <citation type="journal article" date="2016" name="Nat. Commun.">
        <title>Microbial interactions lead to rapid micro-scale successions on model marine particles.</title>
        <authorList>
            <person name="Datta M.S."/>
            <person name="Sliwerska E."/>
            <person name="Gore J."/>
            <person name="Polz M.F."/>
            <person name="Cordero O.X."/>
        </authorList>
    </citation>
    <scope>NUCLEOTIDE SEQUENCE [LARGE SCALE GENOMIC DNA]</scope>
    <source>
        <strain evidence="9 10">4G03</strain>
    </source>
</reference>
<dbReference type="InterPro" id="IPR039420">
    <property type="entry name" value="WalR-like"/>
</dbReference>
<gene>
    <name evidence="9" type="ORF">CSC81_08720</name>
    <name evidence="8" type="ORF">Q8W23_10615</name>
</gene>
<feature type="modified residue" description="4-aspartylphosphate" evidence="5">
    <location>
        <position position="59"/>
    </location>
</feature>